<keyword evidence="3 6" id="KW-0812">Transmembrane</keyword>
<keyword evidence="4 6" id="KW-1133">Transmembrane helix</keyword>
<name>A0A6P1T0N7_9RHOB</name>
<feature type="transmembrane region" description="Helical" evidence="6">
    <location>
        <begin position="37"/>
        <end position="57"/>
    </location>
</feature>
<evidence type="ECO:0000256" key="2">
    <source>
        <dbReference type="ARBA" id="ARBA00022475"/>
    </source>
</evidence>
<dbReference type="PANTHER" id="PTHR34820">
    <property type="entry name" value="INNER MEMBRANE PROTEIN YEBZ"/>
    <property type="match status" value="1"/>
</dbReference>
<feature type="transmembrane region" description="Helical" evidence="6">
    <location>
        <begin position="138"/>
        <end position="156"/>
    </location>
</feature>
<dbReference type="EMBL" id="CP046620">
    <property type="protein sequence ID" value="QHQ35335.1"/>
    <property type="molecule type" value="Genomic_DNA"/>
</dbReference>
<reference evidence="8 9" key="1">
    <citation type="submission" date="2019-12" db="EMBL/GenBank/DDBJ databases">
        <title>Complete genome sequence of Algicella marina strain 9Alg 56(T) isolated from the red alga Tichocarpus crinitus.</title>
        <authorList>
            <person name="Kim S.-G."/>
            <person name="Nedashkovskaya O.I."/>
        </authorList>
    </citation>
    <scope>NUCLEOTIDE SEQUENCE [LARGE SCALE GENOMIC DNA]</scope>
    <source>
        <strain evidence="8 9">9Alg 56</strain>
    </source>
</reference>
<dbReference type="PANTHER" id="PTHR34820:SF4">
    <property type="entry name" value="INNER MEMBRANE PROTEIN YEBZ"/>
    <property type="match status" value="1"/>
</dbReference>
<gene>
    <name evidence="8" type="ORF">GO499_09055</name>
</gene>
<keyword evidence="5 6" id="KW-0472">Membrane</keyword>
<dbReference type="InterPro" id="IPR008457">
    <property type="entry name" value="Cu-R_CopD_dom"/>
</dbReference>
<feature type="transmembrane region" description="Helical" evidence="6">
    <location>
        <begin position="210"/>
        <end position="229"/>
    </location>
</feature>
<feature type="transmembrane region" description="Helical" evidence="6">
    <location>
        <begin position="69"/>
        <end position="86"/>
    </location>
</feature>
<dbReference type="GO" id="GO:0006825">
    <property type="term" value="P:copper ion transport"/>
    <property type="evidence" value="ECO:0007669"/>
    <property type="project" value="InterPro"/>
</dbReference>
<evidence type="ECO:0000259" key="7">
    <source>
        <dbReference type="Pfam" id="PF05425"/>
    </source>
</evidence>
<evidence type="ECO:0000256" key="6">
    <source>
        <dbReference type="SAM" id="Phobius"/>
    </source>
</evidence>
<proteinExistence type="predicted"/>
<dbReference type="Proteomes" id="UP000464495">
    <property type="component" value="Chromosome"/>
</dbReference>
<feature type="transmembrane region" description="Helical" evidence="6">
    <location>
        <begin position="287"/>
        <end position="305"/>
    </location>
</feature>
<evidence type="ECO:0000313" key="9">
    <source>
        <dbReference type="Proteomes" id="UP000464495"/>
    </source>
</evidence>
<dbReference type="GO" id="GO:0005886">
    <property type="term" value="C:plasma membrane"/>
    <property type="evidence" value="ECO:0007669"/>
    <property type="project" value="UniProtKB-SubCell"/>
</dbReference>
<sequence length="320" mass="33815">MATRFRARSASASSREGRAIEALFSDGMTLLSVAVKFAAYAATLLAAGSALAVWSLSELNYETRSETRRVAVLAALAAAVFSALRLPLRAWFLTGGTLREAAEPTIFGLIINSPLGTSLEIRLAGLALILFLVTDGRAAQFIAATGAAIVAASFAFRGHSLGEPRLALGVLIWLHMLAVSFWIGGFHPLHRLALADAKQAGFAAREFGRIALVTVALLAVSGIALLYLFTGDPIAALATPYGRIFTLKLLAFAALMAIAAGNKLWLTPALLKGRPQAGSRLRRAIRLEVRIVAVILAVTAVFTTVTSPERPGEPAGMQMH</sequence>
<feature type="transmembrane region" description="Helical" evidence="6">
    <location>
        <begin position="106"/>
        <end position="131"/>
    </location>
</feature>
<comment type="subcellular location">
    <subcellularLocation>
        <location evidence="1">Cell membrane</location>
        <topology evidence="1">Multi-pass membrane protein</topology>
    </subcellularLocation>
</comment>
<evidence type="ECO:0000256" key="5">
    <source>
        <dbReference type="ARBA" id="ARBA00023136"/>
    </source>
</evidence>
<evidence type="ECO:0000256" key="1">
    <source>
        <dbReference type="ARBA" id="ARBA00004651"/>
    </source>
</evidence>
<protein>
    <submittedName>
        <fullName evidence="8">Copper-binding protein</fullName>
    </submittedName>
</protein>
<evidence type="ECO:0000256" key="4">
    <source>
        <dbReference type="ARBA" id="ARBA00022989"/>
    </source>
</evidence>
<evidence type="ECO:0000256" key="3">
    <source>
        <dbReference type="ARBA" id="ARBA00022692"/>
    </source>
</evidence>
<evidence type="ECO:0000313" key="8">
    <source>
        <dbReference type="EMBL" id="QHQ35335.1"/>
    </source>
</evidence>
<organism evidence="8 9">
    <name type="scientific">Algicella marina</name>
    <dbReference type="NCBI Taxonomy" id="2683284"/>
    <lineage>
        <taxon>Bacteria</taxon>
        <taxon>Pseudomonadati</taxon>
        <taxon>Pseudomonadota</taxon>
        <taxon>Alphaproteobacteria</taxon>
        <taxon>Rhodobacterales</taxon>
        <taxon>Paracoccaceae</taxon>
        <taxon>Algicella</taxon>
    </lineage>
</organism>
<feature type="transmembrane region" description="Helical" evidence="6">
    <location>
        <begin position="249"/>
        <end position="266"/>
    </location>
</feature>
<feature type="transmembrane region" description="Helical" evidence="6">
    <location>
        <begin position="168"/>
        <end position="189"/>
    </location>
</feature>
<accession>A0A6P1T0N7</accession>
<keyword evidence="9" id="KW-1185">Reference proteome</keyword>
<dbReference type="Pfam" id="PF05425">
    <property type="entry name" value="CopD"/>
    <property type="match status" value="1"/>
</dbReference>
<feature type="domain" description="Copper resistance protein D" evidence="7">
    <location>
        <begin position="204"/>
        <end position="301"/>
    </location>
</feature>
<dbReference type="KEGG" id="amaq:GO499_09055"/>
<dbReference type="InterPro" id="IPR032694">
    <property type="entry name" value="CopC/D"/>
</dbReference>
<keyword evidence="2" id="KW-1003">Cell membrane</keyword>
<dbReference type="AlphaFoldDB" id="A0A6P1T0N7"/>